<dbReference type="Proteomes" id="UP000499080">
    <property type="component" value="Unassembled WGS sequence"/>
</dbReference>
<dbReference type="EMBL" id="BGPR01055327">
    <property type="protein sequence ID" value="GBO31926.1"/>
    <property type="molecule type" value="Genomic_DNA"/>
</dbReference>
<comment type="caution">
    <text evidence="1">The sequence shown here is derived from an EMBL/GenBank/DDBJ whole genome shotgun (WGS) entry which is preliminary data.</text>
</comment>
<sequence length="112" mass="12789">MMSFRSKPSHVTLRANEKLPHSLLCRILAHAQLFLPLFTSPPSAESRNSYVEVSGMALPILSFPIRKTPGQLLCLWRIWHSFSLCHQAEAARGPGKPDKCPWRQKSYIFRIC</sequence>
<accession>A0A4Y2W622</accession>
<protein>
    <submittedName>
        <fullName evidence="1">Uncharacterized protein</fullName>
    </submittedName>
</protein>
<dbReference type="AlphaFoldDB" id="A0A4Y2W622"/>
<keyword evidence="2" id="KW-1185">Reference proteome</keyword>
<gene>
    <name evidence="1" type="ORF">AVEN_63403_1</name>
</gene>
<name>A0A4Y2W622_ARAVE</name>
<evidence type="ECO:0000313" key="2">
    <source>
        <dbReference type="Proteomes" id="UP000499080"/>
    </source>
</evidence>
<organism evidence="1 2">
    <name type="scientific">Araneus ventricosus</name>
    <name type="common">Orbweaver spider</name>
    <name type="synonym">Epeira ventricosa</name>
    <dbReference type="NCBI Taxonomy" id="182803"/>
    <lineage>
        <taxon>Eukaryota</taxon>
        <taxon>Metazoa</taxon>
        <taxon>Ecdysozoa</taxon>
        <taxon>Arthropoda</taxon>
        <taxon>Chelicerata</taxon>
        <taxon>Arachnida</taxon>
        <taxon>Araneae</taxon>
        <taxon>Araneomorphae</taxon>
        <taxon>Entelegynae</taxon>
        <taxon>Araneoidea</taxon>
        <taxon>Araneidae</taxon>
        <taxon>Araneus</taxon>
    </lineage>
</organism>
<evidence type="ECO:0000313" key="1">
    <source>
        <dbReference type="EMBL" id="GBO31926.1"/>
    </source>
</evidence>
<proteinExistence type="predicted"/>
<reference evidence="1 2" key="1">
    <citation type="journal article" date="2019" name="Sci. Rep.">
        <title>Orb-weaving spider Araneus ventricosus genome elucidates the spidroin gene catalogue.</title>
        <authorList>
            <person name="Kono N."/>
            <person name="Nakamura H."/>
            <person name="Ohtoshi R."/>
            <person name="Moran D.A.P."/>
            <person name="Shinohara A."/>
            <person name="Yoshida Y."/>
            <person name="Fujiwara M."/>
            <person name="Mori M."/>
            <person name="Tomita M."/>
            <person name="Arakawa K."/>
        </authorList>
    </citation>
    <scope>NUCLEOTIDE SEQUENCE [LARGE SCALE GENOMIC DNA]</scope>
</reference>